<name>A0ABX2TGF2_9PROT</name>
<dbReference type="Proteomes" id="UP000584642">
    <property type="component" value="Unassembled WGS sequence"/>
</dbReference>
<dbReference type="Gene3D" id="3.30.365.10">
    <property type="entry name" value="Aldehyde oxidase/xanthine dehydrogenase, molybdopterin binding domain"/>
    <property type="match status" value="4"/>
</dbReference>
<dbReference type="InterPro" id="IPR037165">
    <property type="entry name" value="AldOxase/xan_DH_Mopterin-bd_sf"/>
</dbReference>
<dbReference type="SUPFAM" id="SSF56003">
    <property type="entry name" value="Molybdenum cofactor-binding domain"/>
    <property type="match status" value="2"/>
</dbReference>
<sequence>MSGTIALDRRALLKGGVALGSGLLLAVPLSGPVLAAAGPAAATDLGAFLRIAADDTVTVIVPVVEMGQGAMTALAVVIVDELGADWSRVAVAPPPAGTAYQRPDVTKYQLTSGSWSVRLWYAPLRTAAAAARTMLVAAAAKEWGVDAASCATEAGRVLHRPSGRSIGFGAVAAAAARLPVPEKLVLKAAADLTLIGRSVPRVDVPSKVDGSGVYGIDVTVPGMVHAAIRHAPVYGGGVRSVDRASIAGEPGVLAVVEVPGAVVVVAESFWQAKAAAERLDVAFAPTPHDTAGTDALMAEERRKLDAPQAARFRSVGDAAAAIAGAARVVTADYSVPFIHHATLEPMNCTASVTADGCTLWVPTQCHTTALEAAVRLTGFDESRIRIHATLLGGGFGRRIHTDFIEPAILSSKAVGRPVKLLFTREEDMQHGFHRPAMTARLTASLDAGGGMTGLSMRVVGPSVHEHFWPAFFKDGLDYAAVMGLTTKATSSGLHYRIPAQHVDYIYQPTHVPIGYWRSVGASHNGFFMETFIDEVAHAAGADPYRFRRALLQDSPRGLAVLDKAAELAGWGKPLPPGHARGIAFCENVDSIVAEVAEVSVVEGRLRVHRVAAAIDCGTVINPDTVVMQMQGGIVNALSAVLGEEITVEDGRCVQSNFHDYPVLRLADAPVVDVHILRSDGPIGGVGEAMVPTLAPAVGNAIFAATGQRLRTQPFARDGLTVG</sequence>
<dbReference type="PIRSF" id="PIRSF036389">
    <property type="entry name" value="IOR_B"/>
    <property type="match status" value="1"/>
</dbReference>
<proteinExistence type="predicted"/>
<dbReference type="RefSeq" id="WP_180285013.1">
    <property type="nucleotide sequence ID" value="NZ_JABFDB010000025.1"/>
</dbReference>
<feature type="domain" description="Aldehyde oxidase/xanthine dehydrogenase a/b hammerhead" evidence="1">
    <location>
        <begin position="209"/>
        <end position="287"/>
    </location>
</feature>
<dbReference type="InterPro" id="IPR046867">
    <property type="entry name" value="AldOxase/xan_DH_MoCoBD2"/>
</dbReference>
<dbReference type="PANTHER" id="PTHR47495">
    <property type="entry name" value="ALDEHYDE DEHYDROGENASE"/>
    <property type="match status" value="1"/>
</dbReference>
<comment type="caution">
    <text evidence="2">The sequence shown here is derived from an EMBL/GenBank/DDBJ whole genome shotgun (WGS) entry which is preliminary data.</text>
</comment>
<dbReference type="PANTHER" id="PTHR47495:SF2">
    <property type="entry name" value="ALDEHYDE DEHYDROGENASE"/>
    <property type="match status" value="1"/>
</dbReference>
<organism evidence="2 3">
    <name type="scientific">Azospirillum oleiclasticum</name>
    <dbReference type="NCBI Taxonomy" id="2735135"/>
    <lineage>
        <taxon>Bacteria</taxon>
        <taxon>Pseudomonadati</taxon>
        <taxon>Pseudomonadota</taxon>
        <taxon>Alphaproteobacteria</taxon>
        <taxon>Rhodospirillales</taxon>
        <taxon>Azospirillaceae</taxon>
        <taxon>Azospirillum</taxon>
    </lineage>
</organism>
<dbReference type="InterPro" id="IPR006311">
    <property type="entry name" value="TAT_signal"/>
</dbReference>
<dbReference type="InterPro" id="IPR000674">
    <property type="entry name" value="Ald_Oxase/Xan_DH_a/b"/>
</dbReference>
<dbReference type="InterPro" id="IPR052516">
    <property type="entry name" value="N-heterocyclic_Hydroxylase"/>
</dbReference>
<evidence type="ECO:0000313" key="3">
    <source>
        <dbReference type="Proteomes" id="UP000584642"/>
    </source>
</evidence>
<dbReference type="InterPro" id="IPR012368">
    <property type="entry name" value="OxRdtase_Mopterin-bd_su_IorB"/>
</dbReference>
<reference evidence="2 3" key="1">
    <citation type="submission" date="2020-05" db="EMBL/GenBank/DDBJ databases">
        <title>Azospirillum oleiclasticum sp. nov, a nitrogen-fixing and heavy crude oil-emulsifying bacterium isolated from the crude oil of Yumen Oilfield.</title>
        <authorList>
            <person name="Wu D."/>
            <person name="Cai M."/>
            <person name="Zhang X."/>
        </authorList>
    </citation>
    <scope>NUCLEOTIDE SEQUENCE [LARGE SCALE GENOMIC DNA]</scope>
    <source>
        <strain evidence="2 3">ROY-1-1-2</strain>
    </source>
</reference>
<protein>
    <submittedName>
        <fullName evidence="2">Xanthine dehydrogenase family protein molybdopterin-binding subunit</fullName>
    </submittedName>
</protein>
<dbReference type="SMART" id="SM01008">
    <property type="entry name" value="Ald_Xan_dh_C"/>
    <property type="match status" value="1"/>
</dbReference>
<gene>
    <name evidence="2" type="ORF">HND93_26355</name>
</gene>
<accession>A0ABX2TGF2</accession>
<dbReference type="EMBL" id="JABFDB010000025">
    <property type="protein sequence ID" value="NYZ23244.1"/>
    <property type="molecule type" value="Genomic_DNA"/>
</dbReference>
<dbReference type="Pfam" id="PF20256">
    <property type="entry name" value="MoCoBD_2"/>
    <property type="match status" value="2"/>
</dbReference>
<dbReference type="PROSITE" id="PS51318">
    <property type="entry name" value="TAT"/>
    <property type="match status" value="1"/>
</dbReference>
<dbReference type="Pfam" id="PF02738">
    <property type="entry name" value="MoCoBD_1"/>
    <property type="match status" value="1"/>
</dbReference>
<dbReference type="InterPro" id="IPR008274">
    <property type="entry name" value="AldOxase/xan_DH_MoCoBD1"/>
</dbReference>
<dbReference type="Gene3D" id="3.90.1170.50">
    <property type="entry name" value="Aldehyde oxidase/xanthine dehydrogenase, a/b hammerhead"/>
    <property type="match status" value="1"/>
</dbReference>
<evidence type="ECO:0000259" key="1">
    <source>
        <dbReference type="SMART" id="SM01008"/>
    </source>
</evidence>
<keyword evidence="3" id="KW-1185">Reference proteome</keyword>
<evidence type="ECO:0000313" key="2">
    <source>
        <dbReference type="EMBL" id="NYZ23244.1"/>
    </source>
</evidence>